<comment type="caution">
    <text evidence="1">The sequence shown here is derived from an EMBL/GenBank/DDBJ whole genome shotgun (WGS) entry which is preliminary data.</text>
</comment>
<sequence>MPSPHILYPTTDRDKRSWIDFHEGSEINDPDQQTTPPHTSPFNTEFKEAMEASILAKRPNTPYQPQHRRLRKIKAKIAFLIPVYTEYVTAVHRDTTVAVFSDYMGSTCTACVARPCKHTASATTVKVGIYVPVTVDSLDLYVTQETCLKEEKCVICQNSISHEDTVVVLGEKGSQSVNKASKSRQDNLADAVIGRKRKSDVYPVRTSEFQCKIEDICRQREDEWALEVRGRLAFVQDLHAADALYHQTCSVNFRTLKQTPLAFSPPAKKAKTQAGRKSSLSESFLFAAKYLQQNEDEQITVADLVTKMSEHCGIDDAYGVQHMKNKLQEHFGDKVIISEINGKPNVVTFRNTVRSILQEFYEQTNTNRSIDEEKKSIIQAAAKILKSEILSSETSNKALYPSPDELSAQNNMKYVPESLQTLLQTIFSGKDTRLKIMSIGQSIVQAAAPRMFMLPLQLALGVQLHHNFSSRFLIDTLNSLGFCSSYTEIQKFECCAAAEKGNDIPNFVAESFLQYVADNVDHNSGTLDGNNTFHGMGIMAAVTPGSFGTKPIPRIDVTSEQIALLAKINISYYKPSESNQMASCVYSVMAFAFSYAGWSGYMQMVQEGTYPGKSSFVFLPMIDLNPSDLSCIYSTLKFICKEAHRYQKPPVVTFDQPLYWKALCIVTNEKTESDIKQIVLRLGGFHTEMSFLGSIGRLMAGSGLHEVLETVYASNAVNHMLSGKAVSRAVRGFMMVENALHILLMKESFRVSLPSAHETDTEADSSECDEIVEKACELYDRFVAGEENTESVEQSSILSEISTKLVATKEKLCKSRTSSLWLNFCRMTNILSKFLIAERTGNWDLHLSSIQEMLPFFVAAGHNLYAKSAYVYLSMMQRLEIDHPEVYRHFKAGHHVLRRTDRFWSGLSTDLTIEQILMRSVKSSGGLTRGRGMGESQRAQWILSMPACADYNSAMQDLTGVGYCTSDQHKEATHARKERDRVDTLAILEYLTERNPFTNDVSLRNIETGVEAEPDVNVDKAESTGNKTLELMKGQKF</sequence>
<reference evidence="1" key="1">
    <citation type="submission" date="2021-03" db="EMBL/GenBank/DDBJ databases">
        <authorList>
            <person name="Bekaert M."/>
        </authorList>
    </citation>
    <scope>NUCLEOTIDE SEQUENCE</scope>
</reference>
<name>A0A8S3QNI1_MYTED</name>
<dbReference type="Proteomes" id="UP000683360">
    <property type="component" value="Unassembled WGS sequence"/>
</dbReference>
<protein>
    <submittedName>
        <fullName evidence="1">Uncharacterized protein</fullName>
    </submittedName>
</protein>
<organism evidence="1 2">
    <name type="scientific">Mytilus edulis</name>
    <name type="common">Blue mussel</name>
    <dbReference type="NCBI Taxonomy" id="6550"/>
    <lineage>
        <taxon>Eukaryota</taxon>
        <taxon>Metazoa</taxon>
        <taxon>Spiralia</taxon>
        <taxon>Lophotrochozoa</taxon>
        <taxon>Mollusca</taxon>
        <taxon>Bivalvia</taxon>
        <taxon>Autobranchia</taxon>
        <taxon>Pteriomorphia</taxon>
        <taxon>Mytilida</taxon>
        <taxon>Mytiloidea</taxon>
        <taxon>Mytilidae</taxon>
        <taxon>Mytilinae</taxon>
        <taxon>Mytilus</taxon>
    </lineage>
</organism>
<dbReference type="AlphaFoldDB" id="A0A8S3QNI1"/>
<accession>A0A8S3QNI1</accession>
<proteinExistence type="predicted"/>
<keyword evidence="2" id="KW-1185">Reference proteome</keyword>
<dbReference type="PANTHER" id="PTHR47018:SF3">
    <property type="entry name" value="MYCBP-ASSOCIATED PROTEIN"/>
    <property type="match status" value="1"/>
</dbReference>
<gene>
    <name evidence="1" type="ORF">MEDL_11049</name>
</gene>
<evidence type="ECO:0000313" key="2">
    <source>
        <dbReference type="Proteomes" id="UP000683360"/>
    </source>
</evidence>
<dbReference type="EMBL" id="CAJPWZ010000547">
    <property type="protein sequence ID" value="CAG2196153.1"/>
    <property type="molecule type" value="Genomic_DNA"/>
</dbReference>
<dbReference type="PANTHER" id="PTHR47018">
    <property type="entry name" value="CXC DOMAIN-CONTAINING PROTEIN-RELATED"/>
    <property type="match status" value="1"/>
</dbReference>
<evidence type="ECO:0000313" key="1">
    <source>
        <dbReference type="EMBL" id="CAG2196153.1"/>
    </source>
</evidence>
<dbReference type="OrthoDB" id="6753017at2759"/>